<dbReference type="CDD" id="cd06661">
    <property type="entry name" value="GGCT_like"/>
    <property type="match status" value="1"/>
</dbReference>
<dbReference type="Pfam" id="PF06094">
    <property type="entry name" value="GGACT"/>
    <property type="match status" value="1"/>
</dbReference>
<evidence type="ECO:0000313" key="2">
    <source>
        <dbReference type="EMBL" id="UWX56352.1"/>
    </source>
</evidence>
<evidence type="ECO:0000259" key="1">
    <source>
        <dbReference type="Pfam" id="PF06094"/>
    </source>
</evidence>
<dbReference type="InterPro" id="IPR036568">
    <property type="entry name" value="GGCT-like_sf"/>
</dbReference>
<dbReference type="EMBL" id="CP104205">
    <property type="protein sequence ID" value="UWX56352.1"/>
    <property type="molecule type" value="Genomic_DNA"/>
</dbReference>
<dbReference type="RefSeq" id="WP_260574989.1">
    <property type="nucleotide sequence ID" value="NZ_CP104205.1"/>
</dbReference>
<sequence>MKELLFSYGTLQLEKVQVESFGRKLNGTDEILFGYKLEQLQITDSSVLEKSEQELHPIALPSNDPNDRVKGTLYEISTEELNQADTYEVSDYKRIKTTFDSGKQGWVYIKS</sequence>
<gene>
    <name evidence="2" type="ORF">NYZ99_09190</name>
</gene>
<accession>A0ABY5YBC7</accession>
<dbReference type="Proteomes" id="UP001059209">
    <property type="component" value="Chromosome"/>
</dbReference>
<name>A0ABY5YBC7_9FLAO</name>
<dbReference type="Gene3D" id="3.10.490.10">
    <property type="entry name" value="Gamma-glutamyl cyclotransferase-like"/>
    <property type="match status" value="1"/>
</dbReference>
<feature type="domain" description="Gamma-glutamylcyclotransferase AIG2-like" evidence="1">
    <location>
        <begin position="5"/>
        <end position="109"/>
    </location>
</feature>
<proteinExistence type="predicted"/>
<organism evidence="2 3">
    <name type="scientific">Maribacter litopenaei</name>
    <dbReference type="NCBI Taxonomy" id="2976127"/>
    <lineage>
        <taxon>Bacteria</taxon>
        <taxon>Pseudomonadati</taxon>
        <taxon>Bacteroidota</taxon>
        <taxon>Flavobacteriia</taxon>
        <taxon>Flavobacteriales</taxon>
        <taxon>Flavobacteriaceae</taxon>
        <taxon>Maribacter</taxon>
    </lineage>
</organism>
<dbReference type="InterPro" id="IPR013024">
    <property type="entry name" value="GGCT-like"/>
</dbReference>
<protein>
    <submittedName>
        <fullName evidence="2">Gamma-glutamylcyclotransferase</fullName>
    </submittedName>
</protein>
<keyword evidence="3" id="KW-1185">Reference proteome</keyword>
<evidence type="ECO:0000313" key="3">
    <source>
        <dbReference type="Proteomes" id="UP001059209"/>
    </source>
</evidence>
<dbReference type="SUPFAM" id="SSF110857">
    <property type="entry name" value="Gamma-glutamyl cyclotransferase-like"/>
    <property type="match status" value="1"/>
</dbReference>
<reference evidence="2" key="1">
    <citation type="submission" date="2022-09" db="EMBL/GenBank/DDBJ databases">
        <title>Maribacter litopenaei sp. nov., isolated from the intestinal tract of the Pacific White Shrimp, Litopenaeus vannamei.</title>
        <authorList>
            <person name="Kim S.Y."/>
            <person name="Hwang C.Y."/>
        </authorList>
    </citation>
    <scope>NUCLEOTIDE SEQUENCE</scope>
    <source>
        <strain evidence="2">HL-LV01</strain>
    </source>
</reference>
<dbReference type="InterPro" id="IPR009288">
    <property type="entry name" value="AIG2-like_dom"/>
</dbReference>